<proteinExistence type="predicted"/>
<dbReference type="SUPFAM" id="SSF53300">
    <property type="entry name" value="vWA-like"/>
    <property type="match status" value="1"/>
</dbReference>
<name>A0A9X3UMQ1_9HYPH</name>
<dbReference type="InterPro" id="IPR036465">
    <property type="entry name" value="vWFA_dom_sf"/>
</dbReference>
<dbReference type="PROSITE" id="PS50234">
    <property type="entry name" value="VWFA"/>
    <property type="match status" value="1"/>
</dbReference>
<dbReference type="EMBL" id="JAPJZI010000001">
    <property type="protein sequence ID" value="MDA5401025.1"/>
    <property type="molecule type" value="Genomic_DNA"/>
</dbReference>
<dbReference type="RefSeq" id="WP_267992835.1">
    <property type="nucleotide sequence ID" value="NZ_JAPJZI010000001.1"/>
</dbReference>
<dbReference type="Gene3D" id="3.40.50.410">
    <property type="entry name" value="von Willebrand factor, type A domain"/>
    <property type="match status" value="2"/>
</dbReference>
<sequence>MLFALAIGVVFLATGLAVDYSMGLLNKTRVNNALDAATIATARAIAAGDVDPSVSNEAENYLKAVFAANLGVDDVDASKYDVSDIVVDTASQEVSAKASVNQGLYLTQVKLDEDAIKVASSSGVSYGISEVEVAMVLDVTGSMKGSRLKSLKKAAQDAVETLLAVNTPTDTKVRISIVPYAIGVNVGADLADYVYADSFKAKSDAPVYDASQYSASNKAYYDVEDFQDGYSTCHNWDVAYKSGGYFYDGSADDCWPFVTESSDNSNSDYCASERKAPLSSGKTNYQYTDKNPSFGLISRDARLNEDWCPSSPVVLLSDSETTLDNAITGFRANGWTAGHIGLQWGWYTISHNWSDYFPAGSKPADHKDPDEDVSKYIIMMTDGVFNTAYSGINSYGFYSGYQSATAYDHFESLCSQIKSDGITIFSIGYGLSDGSTAEMELDDCATDDTALTQYFYDADTSTELAAAFEGIADTIQNLRLTH</sequence>
<evidence type="ECO:0000313" key="3">
    <source>
        <dbReference type="Proteomes" id="UP001151234"/>
    </source>
</evidence>
<dbReference type="AlphaFoldDB" id="A0A9X3UMQ1"/>
<dbReference type="Proteomes" id="UP001151234">
    <property type="component" value="Unassembled WGS sequence"/>
</dbReference>
<evidence type="ECO:0000313" key="2">
    <source>
        <dbReference type="EMBL" id="MDA5401025.1"/>
    </source>
</evidence>
<organism evidence="2 3">
    <name type="scientific">Hoeflea prorocentri</name>
    <dbReference type="NCBI Taxonomy" id="1922333"/>
    <lineage>
        <taxon>Bacteria</taxon>
        <taxon>Pseudomonadati</taxon>
        <taxon>Pseudomonadota</taxon>
        <taxon>Alphaproteobacteria</taxon>
        <taxon>Hyphomicrobiales</taxon>
        <taxon>Rhizobiaceae</taxon>
        <taxon>Hoeflea</taxon>
    </lineage>
</organism>
<dbReference type="Pfam" id="PF13400">
    <property type="entry name" value="Tad"/>
    <property type="match status" value="1"/>
</dbReference>
<gene>
    <name evidence="2" type="ORF">OQ273_20795</name>
</gene>
<dbReference type="InterPro" id="IPR028087">
    <property type="entry name" value="Tad_N"/>
</dbReference>
<keyword evidence="3" id="KW-1185">Reference proteome</keyword>
<dbReference type="InterPro" id="IPR002035">
    <property type="entry name" value="VWF_A"/>
</dbReference>
<comment type="caution">
    <text evidence="2">The sequence shown here is derived from an EMBL/GenBank/DDBJ whole genome shotgun (WGS) entry which is preliminary data.</text>
</comment>
<reference evidence="2" key="1">
    <citation type="submission" date="2022-11" db="EMBL/GenBank/DDBJ databases">
        <title>Draft genome sequence of Hoeflea poritis E7-10 and Hoeflea prorocentri PM5-8, separated from scleractinian coral Porites lutea and marine dinoflagellate.</title>
        <authorList>
            <person name="Zhang G."/>
            <person name="Wei Q."/>
            <person name="Cai L."/>
        </authorList>
    </citation>
    <scope>NUCLEOTIDE SEQUENCE</scope>
    <source>
        <strain evidence="2">PM5-8</strain>
    </source>
</reference>
<feature type="domain" description="VWFA" evidence="1">
    <location>
        <begin position="359"/>
        <end position="475"/>
    </location>
</feature>
<accession>A0A9X3UMQ1</accession>
<dbReference type="CDD" id="cd00198">
    <property type="entry name" value="vWFA"/>
    <property type="match status" value="1"/>
</dbReference>
<protein>
    <submittedName>
        <fullName evidence="2">VWA domain-containing protein</fullName>
    </submittedName>
</protein>
<evidence type="ECO:0000259" key="1">
    <source>
        <dbReference type="PROSITE" id="PS50234"/>
    </source>
</evidence>